<dbReference type="Gene3D" id="3.40.50.300">
    <property type="entry name" value="P-loop containing nucleotide triphosphate hydrolases"/>
    <property type="match status" value="1"/>
</dbReference>
<accession>B0EGL3</accession>
<dbReference type="InterPro" id="IPR005225">
    <property type="entry name" value="Small_GTP-bd"/>
</dbReference>
<dbReference type="GO" id="GO:0016020">
    <property type="term" value="C:membrane"/>
    <property type="evidence" value="ECO:0007669"/>
    <property type="project" value="InterPro"/>
</dbReference>
<dbReference type="Pfam" id="PF00071">
    <property type="entry name" value="Ras"/>
    <property type="match status" value="1"/>
</dbReference>
<feature type="compositionally biased region" description="Basic and acidic residues" evidence="4">
    <location>
        <begin position="169"/>
        <end position="186"/>
    </location>
</feature>
<dbReference type="Proteomes" id="UP000008076">
    <property type="component" value="Unassembled WGS sequence"/>
</dbReference>
<dbReference type="GO" id="GO:0003924">
    <property type="term" value="F:GTPase activity"/>
    <property type="evidence" value="ECO:0007669"/>
    <property type="project" value="InterPro"/>
</dbReference>
<dbReference type="InterPro" id="IPR027417">
    <property type="entry name" value="P-loop_NTPase"/>
</dbReference>
<dbReference type="VEuPathDB" id="AmoebaDB:EDI_041020"/>
<dbReference type="SMART" id="SM00174">
    <property type="entry name" value="RHO"/>
    <property type="match status" value="1"/>
</dbReference>
<dbReference type="GO" id="GO:0007165">
    <property type="term" value="P:signal transduction"/>
    <property type="evidence" value="ECO:0007669"/>
    <property type="project" value="InterPro"/>
</dbReference>
<protein>
    <submittedName>
        <fullName evidence="5">Uncharacterized protein</fullName>
    </submittedName>
</protein>
<evidence type="ECO:0000256" key="3">
    <source>
        <dbReference type="ARBA" id="ARBA00023134"/>
    </source>
</evidence>
<dbReference type="PANTHER" id="PTHR24070">
    <property type="entry name" value="RAS, DI-RAS, AND RHEB FAMILY MEMBERS OF SMALL GTPASE SUPERFAMILY"/>
    <property type="match status" value="1"/>
</dbReference>
<evidence type="ECO:0000313" key="5">
    <source>
        <dbReference type="EMBL" id="EDR26334.1"/>
    </source>
</evidence>
<dbReference type="InterPro" id="IPR020849">
    <property type="entry name" value="Small_GTPase_Ras-type"/>
</dbReference>
<evidence type="ECO:0000256" key="1">
    <source>
        <dbReference type="ARBA" id="ARBA00010142"/>
    </source>
</evidence>
<evidence type="ECO:0000313" key="6">
    <source>
        <dbReference type="Proteomes" id="UP000008076"/>
    </source>
</evidence>
<dbReference type="EMBL" id="DS549212">
    <property type="protein sequence ID" value="EDR26334.1"/>
    <property type="molecule type" value="Genomic_DNA"/>
</dbReference>
<evidence type="ECO:0000256" key="4">
    <source>
        <dbReference type="SAM" id="MobiDB-lite"/>
    </source>
</evidence>
<organism evidence="6">
    <name type="scientific">Entamoeba dispar (strain ATCC PRA-260 / SAW760)</name>
    <dbReference type="NCBI Taxonomy" id="370354"/>
    <lineage>
        <taxon>Eukaryota</taxon>
        <taxon>Amoebozoa</taxon>
        <taxon>Evosea</taxon>
        <taxon>Archamoebae</taxon>
        <taxon>Mastigamoebida</taxon>
        <taxon>Entamoebidae</taxon>
        <taxon>Entamoeba</taxon>
    </lineage>
</organism>
<evidence type="ECO:0000256" key="2">
    <source>
        <dbReference type="ARBA" id="ARBA00022741"/>
    </source>
</evidence>
<gene>
    <name evidence="5" type="ORF">EDI_041020</name>
</gene>
<keyword evidence="6" id="KW-1185">Reference proteome</keyword>
<dbReference type="eggNOG" id="KOG0395">
    <property type="taxonomic scope" value="Eukaryota"/>
</dbReference>
<comment type="similarity">
    <text evidence="1">Belongs to the small GTPase superfamily. Rho family.</text>
</comment>
<dbReference type="NCBIfam" id="TIGR00231">
    <property type="entry name" value="small_GTP"/>
    <property type="match status" value="1"/>
</dbReference>
<dbReference type="PROSITE" id="PS51421">
    <property type="entry name" value="RAS"/>
    <property type="match status" value="1"/>
</dbReference>
<dbReference type="KEGG" id="edi:EDI_041020"/>
<dbReference type="AlphaFoldDB" id="B0EGL3"/>
<sequence length="186" mass="20809">MPVKEYKIAVFGGSNSGVTGTVLRFEESLVNYEPIIEGSNKKLLDLDGEQYVLEILHTAGTEQFTAMRDLYMKIANGFVLVYSITERSTYNSLDTIYNQIVKIRDTKDVPIIVVGNKCDLESQRAVSQDDGKALADKYGADFLEVSVKYQIRISDILTTLIKRINSSNDSKKPDHGPDHRSHCSLV</sequence>
<dbReference type="RefSeq" id="XP_001737384.1">
    <property type="nucleotide sequence ID" value="XM_001737332.1"/>
</dbReference>
<dbReference type="OMA" id="ANEWKCH"/>
<dbReference type="PROSITE" id="PS51419">
    <property type="entry name" value="RAB"/>
    <property type="match status" value="1"/>
</dbReference>
<keyword evidence="3" id="KW-0342">GTP-binding</keyword>
<dbReference type="SUPFAM" id="SSF52540">
    <property type="entry name" value="P-loop containing nucleoside triphosphate hydrolases"/>
    <property type="match status" value="1"/>
</dbReference>
<proteinExistence type="inferred from homology"/>
<dbReference type="GO" id="GO:0005525">
    <property type="term" value="F:GTP binding"/>
    <property type="evidence" value="ECO:0007669"/>
    <property type="project" value="UniProtKB-KW"/>
</dbReference>
<dbReference type="SMART" id="SM00175">
    <property type="entry name" value="RAB"/>
    <property type="match status" value="1"/>
</dbReference>
<dbReference type="InterPro" id="IPR001806">
    <property type="entry name" value="Small_GTPase"/>
</dbReference>
<dbReference type="OrthoDB" id="5976022at2759"/>
<reference evidence="6" key="1">
    <citation type="submission" date="2007-12" db="EMBL/GenBank/DDBJ databases">
        <title>Annotation of Entamoeba dispar SAW760.</title>
        <authorList>
            <person name="Lorenzi H."/>
            <person name="Inman J."/>
            <person name="Schobel S."/>
            <person name="Amedeo P."/>
            <person name="Caler E."/>
        </authorList>
    </citation>
    <scope>NUCLEOTIDE SEQUENCE [LARGE SCALE GENOMIC DNA]</scope>
    <source>
        <strain evidence="6">ATCC PRA-260 / SAW760</strain>
    </source>
</reference>
<dbReference type="PRINTS" id="PR00449">
    <property type="entry name" value="RASTRNSFRMNG"/>
</dbReference>
<feature type="region of interest" description="Disordered" evidence="4">
    <location>
        <begin position="167"/>
        <end position="186"/>
    </location>
</feature>
<dbReference type="GeneID" id="5882420"/>
<keyword evidence="2" id="KW-0547">Nucleotide-binding</keyword>
<dbReference type="SMART" id="SM00173">
    <property type="entry name" value="RAS"/>
    <property type="match status" value="1"/>
</dbReference>
<name>B0EGL3_ENTDS</name>